<proteinExistence type="inferred from homology"/>
<dbReference type="RefSeq" id="WP_146316416.1">
    <property type="nucleotide sequence ID" value="NZ_VCQV01000009.1"/>
</dbReference>
<dbReference type="EMBL" id="VCQV01000009">
    <property type="protein sequence ID" value="TWP36875.1"/>
    <property type="molecule type" value="Genomic_DNA"/>
</dbReference>
<dbReference type="GO" id="GO:0070490">
    <property type="term" value="P:protein pupylation"/>
    <property type="evidence" value="ECO:0007669"/>
    <property type="project" value="TreeGrafter"/>
</dbReference>
<evidence type="ECO:0000313" key="4">
    <source>
        <dbReference type="Proteomes" id="UP000320244"/>
    </source>
</evidence>
<reference evidence="3 4" key="1">
    <citation type="submission" date="2019-05" db="EMBL/GenBank/DDBJ databases">
        <authorList>
            <person name="Lee S.D."/>
        </authorList>
    </citation>
    <scope>NUCLEOTIDE SEQUENCE [LARGE SCALE GENOMIC DNA]</scope>
    <source>
        <strain evidence="3 4">C5-26</strain>
    </source>
</reference>
<dbReference type="PIRSF" id="PIRSF018077">
    <property type="entry name" value="UCP018077"/>
    <property type="match status" value="1"/>
</dbReference>
<dbReference type="GO" id="GO:0019941">
    <property type="term" value="P:modification-dependent protein catabolic process"/>
    <property type="evidence" value="ECO:0007669"/>
    <property type="project" value="InterPro"/>
</dbReference>
<name>A0A563E381_9MICO</name>
<dbReference type="GO" id="GO:0000502">
    <property type="term" value="C:proteasome complex"/>
    <property type="evidence" value="ECO:0007669"/>
    <property type="project" value="UniProtKB-KW"/>
</dbReference>
<dbReference type="Pfam" id="PF03136">
    <property type="entry name" value="Pup_ligase"/>
    <property type="match status" value="1"/>
</dbReference>
<dbReference type="Proteomes" id="UP000320244">
    <property type="component" value="Unassembled WGS sequence"/>
</dbReference>
<accession>A0A563E381</accession>
<dbReference type="OrthoDB" id="9760627at2"/>
<dbReference type="GO" id="GO:0010498">
    <property type="term" value="P:proteasomal protein catabolic process"/>
    <property type="evidence" value="ECO:0007669"/>
    <property type="project" value="InterPro"/>
</dbReference>
<dbReference type="GO" id="GO:0016811">
    <property type="term" value="F:hydrolase activity, acting on carbon-nitrogen (but not peptide) bonds, in linear amides"/>
    <property type="evidence" value="ECO:0007669"/>
    <property type="project" value="InterPro"/>
</dbReference>
<organism evidence="3 4">
    <name type="scientific">Leekyejoonella antrihumi</name>
    <dbReference type="NCBI Taxonomy" id="1660198"/>
    <lineage>
        <taxon>Bacteria</taxon>
        <taxon>Bacillati</taxon>
        <taxon>Actinomycetota</taxon>
        <taxon>Actinomycetes</taxon>
        <taxon>Micrococcales</taxon>
        <taxon>Dermacoccaceae</taxon>
        <taxon>Leekyejoonella</taxon>
    </lineage>
</organism>
<keyword evidence="4" id="KW-1185">Reference proteome</keyword>
<dbReference type="InterPro" id="IPR022366">
    <property type="entry name" value="Pup_deamidase"/>
</dbReference>
<protein>
    <submittedName>
        <fullName evidence="3">Proteasome accessory factor PafA2</fullName>
    </submittedName>
</protein>
<evidence type="ECO:0000256" key="1">
    <source>
        <dbReference type="ARBA" id="ARBA00009114"/>
    </source>
</evidence>
<dbReference type="GO" id="GO:0005524">
    <property type="term" value="F:ATP binding"/>
    <property type="evidence" value="ECO:0007669"/>
    <property type="project" value="TreeGrafter"/>
</dbReference>
<feature type="active site" description="Proton acceptor" evidence="2">
    <location>
        <position position="97"/>
    </location>
</feature>
<keyword evidence="3" id="KW-0647">Proteasome</keyword>
<dbReference type="InterPro" id="IPR004347">
    <property type="entry name" value="Pup_ligase/deamidase"/>
</dbReference>
<gene>
    <name evidence="3" type="ORF">FGL98_08990</name>
</gene>
<evidence type="ECO:0000313" key="3">
    <source>
        <dbReference type="EMBL" id="TWP36875.1"/>
    </source>
</evidence>
<dbReference type="AlphaFoldDB" id="A0A563E381"/>
<comment type="caution">
    <text evidence="3">The sequence shown here is derived from an EMBL/GenBank/DDBJ whole genome shotgun (WGS) entry which is preliminary data.</text>
</comment>
<dbReference type="PANTHER" id="PTHR42307:SF2">
    <property type="entry name" value="PUP DEAMIDASE_DEPUPYLASE"/>
    <property type="match status" value="1"/>
</dbReference>
<dbReference type="PANTHER" id="PTHR42307">
    <property type="entry name" value="PUP DEAMIDASE/DEPUPYLASE"/>
    <property type="match status" value="1"/>
</dbReference>
<comment type="similarity">
    <text evidence="1">Belongs to the Pup ligase/Pup deamidase family. Pup deamidase subfamily.</text>
</comment>
<dbReference type="NCBIfam" id="TIGR03688">
    <property type="entry name" value="depupylase_Dop"/>
    <property type="match status" value="1"/>
</dbReference>
<reference evidence="3 4" key="2">
    <citation type="submission" date="2019-08" db="EMBL/GenBank/DDBJ databases">
        <title>Jejuicoccus antrihumi gen. nov., sp. nov., a new member of the family Dermacoccaceae isolated from a cave.</title>
        <authorList>
            <person name="Schumann P."/>
            <person name="Kim I.S."/>
        </authorList>
    </citation>
    <scope>NUCLEOTIDE SEQUENCE [LARGE SCALE GENOMIC DNA]</scope>
    <source>
        <strain evidence="3 4">C5-26</strain>
    </source>
</reference>
<sequence>MSVRRVMGIETEYGISVPGEPTANPMVLSGRVVTAYALQQGMRAARAGWDYEDEAPLRDARGFDLARGSADPSQLTDEDDPTLANVVLTNGARLYVDHAHPEYSSPEVTSPRAAVTWDRAGELVMRDAVALLSGPGEPGVNLYKNNTDGKGASYGTHENYLMSRQTPFSDIVKHLIPFFVTRPVICGSGRVGIGMESKKPGFQLAQRPDFFEVEVGLETTLKRPIINTRDEPHAVTDRYRRLHVIVGDANHCDVANLLKMGTTSLVLGLIEAGAVTQDLTIEKPVATMQAISHDPSLQTKVRLADGRQMTAVQVLWCYHEMAEVWLQRLYGSDVDEDTAEVMRRWSDALTKLERDPMECTRELDWVAKLATMERYRARDGLDWSDPKLRAIDIQWSDVRADRGLFNRMLAGGRVEQLIDPAAVTQAVKLPPEDTRAYFRGMCLARFPREVAAASWDSIIFDVAGESSLQRVPMLEPERGTRAHVGELLDSSHSAQELLRALAQAAE</sequence>
<dbReference type="GO" id="GO:0008233">
    <property type="term" value="F:peptidase activity"/>
    <property type="evidence" value="ECO:0007669"/>
    <property type="project" value="InterPro"/>
</dbReference>
<evidence type="ECO:0000256" key="2">
    <source>
        <dbReference type="PIRSR" id="PIRSR018077-1"/>
    </source>
</evidence>